<dbReference type="PANTHER" id="PTHR32305:SF15">
    <property type="entry name" value="PROTEIN RHSA-RELATED"/>
    <property type="match status" value="1"/>
</dbReference>
<feature type="non-terminal residue" evidence="1">
    <location>
        <position position="1"/>
    </location>
</feature>
<proteinExistence type="predicted"/>
<organism evidence="1">
    <name type="scientific">marine sediment metagenome</name>
    <dbReference type="NCBI Taxonomy" id="412755"/>
    <lineage>
        <taxon>unclassified sequences</taxon>
        <taxon>metagenomes</taxon>
        <taxon>ecological metagenomes</taxon>
    </lineage>
</organism>
<accession>A0A0F9F446</accession>
<dbReference type="NCBIfam" id="TIGR01643">
    <property type="entry name" value="YD_repeat_2x"/>
    <property type="match status" value="1"/>
</dbReference>
<dbReference type="InterPro" id="IPR050708">
    <property type="entry name" value="T6SS_VgrG/RHS"/>
</dbReference>
<reference evidence="1" key="1">
    <citation type="journal article" date="2015" name="Nature">
        <title>Complex archaea that bridge the gap between prokaryotes and eukaryotes.</title>
        <authorList>
            <person name="Spang A."/>
            <person name="Saw J.H."/>
            <person name="Jorgensen S.L."/>
            <person name="Zaremba-Niedzwiedzka K."/>
            <person name="Martijn J."/>
            <person name="Lind A.E."/>
            <person name="van Eijk R."/>
            <person name="Schleper C."/>
            <person name="Guy L."/>
            <person name="Ettema T.J."/>
        </authorList>
    </citation>
    <scope>NUCLEOTIDE SEQUENCE</scope>
</reference>
<sequence length="743" mass="83197">HGDYLVAKKVLLYDSGSGDPNEDQWAITSYTYYDAGSKKGLVHTIIDPENNIATYDYDDNGYLSMLTKGADPNSFGPGDPNDAGPVERYYHDAIGQKILKANSFGGVALNDYDEFGRLYKVRLYEDLGVMSLSSQSFVPSRYEQMTPESTVQYGYDEQGNRTFEKKATGGEIDTTHTLNGLPKTIAYDDNSYIECDYDERGNKTEEYRYEATDIVDWYVIFDYDSMDRLIETMWLDYDDITIVKRQKSEYFGVGQKKYDYHYGYGDVLEKQADYSYDILGRTTSSIIGSGGLDITTSFDYDAAGNRISVTDPDGNIIWYGYDNANRKTEKYFAAAGGTAKSGATISKETGYYNTNKIKSHTSYDYDGETILAYSELGYDGRGRITKATQLIDPNVAETWYDYYNAYADPNDPNTTGQETQICVTDAEGKETWITMDAFGRRVKTEYPSDDYEEASYNGDGTLYGKAVWNSTGTKQWITYDYDGYGRVEDVNYPDAGTISYTYDGFGRKLLVDDNRNSTDNIGGTEQISYAYDVLNRIAKFTEQDGYVVSYDYRHDDQKQSVQVEEPGTPMTVVYDVDYTFDAANRVMNVYDGLEIDPLSNWIAQFGYDNNGNRDTLTYYLTGSAIGSKVEMDYSYNKDNNLTSYTTAGGPTFTFDATQAGDIDGLGRLVSADETISSSSHSLDCSYDGLGQMETASITNINSVTWIADYTYHKDGNLDTRTEAGTVTDHSYTGDLLTTVGANT</sequence>
<dbReference type="EMBL" id="LAZR01022674">
    <property type="protein sequence ID" value="KKL81053.1"/>
    <property type="molecule type" value="Genomic_DNA"/>
</dbReference>
<protein>
    <submittedName>
        <fullName evidence="1">Uncharacterized protein</fullName>
    </submittedName>
</protein>
<dbReference type="PANTHER" id="PTHR32305">
    <property type="match status" value="1"/>
</dbReference>
<feature type="non-terminal residue" evidence="1">
    <location>
        <position position="743"/>
    </location>
</feature>
<name>A0A0F9F446_9ZZZZ</name>
<dbReference type="AlphaFoldDB" id="A0A0F9F446"/>
<dbReference type="Pfam" id="PF05593">
    <property type="entry name" value="RHS_repeat"/>
    <property type="match status" value="1"/>
</dbReference>
<gene>
    <name evidence="1" type="ORF">LCGC14_1998610</name>
</gene>
<dbReference type="InterPro" id="IPR006530">
    <property type="entry name" value="YD"/>
</dbReference>
<evidence type="ECO:0000313" key="1">
    <source>
        <dbReference type="EMBL" id="KKL81053.1"/>
    </source>
</evidence>
<dbReference type="InterPro" id="IPR031325">
    <property type="entry name" value="RHS_repeat"/>
</dbReference>
<dbReference type="Gene3D" id="2.180.10.10">
    <property type="entry name" value="RHS repeat-associated core"/>
    <property type="match status" value="2"/>
</dbReference>
<comment type="caution">
    <text evidence="1">The sequence shown here is derived from an EMBL/GenBank/DDBJ whole genome shotgun (WGS) entry which is preliminary data.</text>
</comment>